<gene>
    <name evidence="2" type="ORF">GCM10012280_49550</name>
</gene>
<feature type="compositionally biased region" description="Basic residues" evidence="1">
    <location>
        <begin position="14"/>
        <end position="35"/>
    </location>
</feature>
<reference evidence="2" key="1">
    <citation type="journal article" date="2014" name="Int. J. Syst. Evol. Microbiol.">
        <title>Complete genome sequence of Corynebacterium casei LMG S-19264T (=DSM 44701T), isolated from a smear-ripened cheese.</title>
        <authorList>
            <consortium name="US DOE Joint Genome Institute (JGI-PGF)"/>
            <person name="Walter F."/>
            <person name="Albersmeier A."/>
            <person name="Kalinowski J."/>
            <person name="Ruckert C."/>
        </authorList>
    </citation>
    <scope>NUCLEOTIDE SEQUENCE</scope>
    <source>
        <strain evidence="2">CGMCC 4.7201</strain>
    </source>
</reference>
<name>A0A917ZWU5_9ACTN</name>
<organism evidence="2 3">
    <name type="scientific">Wenjunlia tyrosinilytica</name>
    <dbReference type="NCBI Taxonomy" id="1544741"/>
    <lineage>
        <taxon>Bacteria</taxon>
        <taxon>Bacillati</taxon>
        <taxon>Actinomycetota</taxon>
        <taxon>Actinomycetes</taxon>
        <taxon>Kitasatosporales</taxon>
        <taxon>Streptomycetaceae</taxon>
        <taxon>Wenjunlia</taxon>
    </lineage>
</organism>
<evidence type="ECO:0000256" key="1">
    <source>
        <dbReference type="SAM" id="MobiDB-lite"/>
    </source>
</evidence>
<dbReference type="Proteomes" id="UP000641932">
    <property type="component" value="Unassembled WGS sequence"/>
</dbReference>
<keyword evidence="3" id="KW-1185">Reference proteome</keyword>
<feature type="region of interest" description="Disordered" evidence="1">
    <location>
        <begin position="1"/>
        <end position="57"/>
    </location>
</feature>
<proteinExistence type="predicted"/>
<sequence>MPRAAQEVGDPAPPRRRRPQASTWLRRHPHGRVGGRRVEAGPRAGRDAQARPAPLEDLREKPRKTASLLGDFIRTCEKAVALQ</sequence>
<evidence type="ECO:0000313" key="3">
    <source>
        <dbReference type="Proteomes" id="UP000641932"/>
    </source>
</evidence>
<dbReference type="EMBL" id="BMMS01000023">
    <property type="protein sequence ID" value="GGO94499.1"/>
    <property type="molecule type" value="Genomic_DNA"/>
</dbReference>
<comment type="caution">
    <text evidence="2">The sequence shown here is derived from an EMBL/GenBank/DDBJ whole genome shotgun (WGS) entry which is preliminary data.</text>
</comment>
<evidence type="ECO:0000313" key="2">
    <source>
        <dbReference type="EMBL" id="GGO94499.1"/>
    </source>
</evidence>
<accession>A0A917ZWU5</accession>
<protein>
    <submittedName>
        <fullName evidence="2">Uncharacterized protein</fullName>
    </submittedName>
</protein>
<dbReference type="AlphaFoldDB" id="A0A917ZWU5"/>
<feature type="compositionally biased region" description="Basic and acidic residues" evidence="1">
    <location>
        <begin position="36"/>
        <end position="57"/>
    </location>
</feature>
<reference evidence="2" key="2">
    <citation type="submission" date="2020-09" db="EMBL/GenBank/DDBJ databases">
        <authorList>
            <person name="Sun Q."/>
            <person name="Zhou Y."/>
        </authorList>
    </citation>
    <scope>NUCLEOTIDE SEQUENCE</scope>
    <source>
        <strain evidence="2">CGMCC 4.7201</strain>
    </source>
</reference>